<keyword evidence="2" id="KW-1185">Reference proteome</keyword>
<dbReference type="Proteomes" id="UP000076532">
    <property type="component" value="Unassembled WGS sequence"/>
</dbReference>
<evidence type="ECO:0000313" key="1">
    <source>
        <dbReference type="EMBL" id="KZP20546.1"/>
    </source>
</evidence>
<evidence type="ECO:0008006" key="3">
    <source>
        <dbReference type="Google" id="ProtNLM"/>
    </source>
</evidence>
<dbReference type="SUPFAM" id="SSF46689">
    <property type="entry name" value="Homeodomain-like"/>
    <property type="match status" value="1"/>
</dbReference>
<evidence type="ECO:0000313" key="2">
    <source>
        <dbReference type="Proteomes" id="UP000076532"/>
    </source>
</evidence>
<proteinExistence type="predicted"/>
<gene>
    <name evidence="1" type="ORF">FIBSPDRAFT_861546</name>
</gene>
<sequence length="75" mass="8544">MTVREVATKQRVSKSLVSKVLQLYYRKYGTVNNPFSSGRERKTVLDKGNMNCIQSILEANPGLYLDELQAKYLST</sequence>
<dbReference type="OrthoDB" id="3022198at2759"/>
<reference evidence="1 2" key="1">
    <citation type="journal article" date="2016" name="Mol. Biol. Evol.">
        <title>Comparative Genomics of Early-Diverging Mushroom-Forming Fungi Provides Insights into the Origins of Lignocellulose Decay Capabilities.</title>
        <authorList>
            <person name="Nagy L.G."/>
            <person name="Riley R."/>
            <person name="Tritt A."/>
            <person name="Adam C."/>
            <person name="Daum C."/>
            <person name="Floudas D."/>
            <person name="Sun H."/>
            <person name="Yadav J.S."/>
            <person name="Pangilinan J."/>
            <person name="Larsson K.H."/>
            <person name="Matsuura K."/>
            <person name="Barry K."/>
            <person name="Labutti K."/>
            <person name="Kuo R."/>
            <person name="Ohm R.A."/>
            <person name="Bhattacharya S.S."/>
            <person name="Shirouzu T."/>
            <person name="Yoshinaga Y."/>
            <person name="Martin F.M."/>
            <person name="Grigoriev I.V."/>
            <person name="Hibbett D.S."/>
        </authorList>
    </citation>
    <scope>NUCLEOTIDE SEQUENCE [LARGE SCALE GENOMIC DNA]</scope>
    <source>
        <strain evidence="1 2">CBS 109695</strain>
    </source>
</reference>
<organism evidence="1 2">
    <name type="scientific">Athelia psychrophila</name>
    <dbReference type="NCBI Taxonomy" id="1759441"/>
    <lineage>
        <taxon>Eukaryota</taxon>
        <taxon>Fungi</taxon>
        <taxon>Dikarya</taxon>
        <taxon>Basidiomycota</taxon>
        <taxon>Agaricomycotina</taxon>
        <taxon>Agaricomycetes</taxon>
        <taxon>Agaricomycetidae</taxon>
        <taxon>Atheliales</taxon>
        <taxon>Atheliaceae</taxon>
        <taxon>Athelia</taxon>
    </lineage>
</organism>
<dbReference type="InterPro" id="IPR009057">
    <property type="entry name" value="Homeodomain-like_sf"/>
</dbReference>
<dbReference type="EMBL" id="KV417554">
    <property type="protein sequence ID" value="KZP20546.1"/>
    <property type="molecule type" value="Genomic_DNA"/>
</dbReference>
<dbReference type="AlphaFoldDB" id="A0A166J6H9"/>
<protein>
    <recommendedName>
        <fullName evidence="3">Paired domain-containing protein</fullName>
    </recommendedName>
</protein>
<accession>A0A166J6H9</accession>
<name>A0A166J6H9_9AGAM</name>